<gene>
    <name evidence="2" type="ORF">EUA06_15120</name>
</gene>
<evidence type="ECO:0000259" key="1">
    <source>
        <dbReference type="PROSITE" id="PS50164"/>
    </source>
</evidence>
<keyword evidence="3" id="KW-1185">Reference proteome</keyword>
<dbReference type="EMBL" id="SDWS01000007">
    <property type="protein sequence ID" value="RYB89319.1"/>
    <property type="molecule type" value="Genomic_DNA"/>
</dbReference>
<accession>A0A4Q2RNV3</accession>
<proteinExistence type="predicted"/>
<dbReference type="RefSeq" id="WP_129477290.1">
    <property type="nucleotide sequence ID" value="NZ_SDWS01000007.1"/>
</dbReference>
<sequence length="263" mass="29822">MLSKPTKDALPMLFSEFVSERVGWYVYALQDPRDGRVFYVGKGRGNRVFQHAQAALATQQDHEMSPKIELINAIHDAGLQVGTFILRHGISSESVAYDIESAVIDAMRLLDPSLDNDRFVLTNLVLGHHHASRGLASTDVVISLFDAPQTPDIVDPVLLIKIPGLWHPSMSAEELYRATRFWWKIGPRREKARYAFSINRSVIREVYSIEGWRAWTDEESDRPGTTRWGFQGAVAPEMRHYVNTSVKHLYKKGEASPIKFVNC</sequence>
<dbReference type="AlphaFoldDB" id="A0A4Q2RNV3"/>
<dbReference type="OrthoDB" id="4037078at2"/>
<evidence type="ECO:0000313" key="2">
    <source>
        <dbReference type="EMBL" id="RYB89319.1"/>
    </source>
</evidence>
<dbReference type="PROSITE" id="PS50164">
    <property type="entry name" value="GIY_YIG"/>
    <property type="match status" value="1"/>
</dbReference>
<protein>
    <recommendedName>
        <fullName evidence="1">GIY-YIG domain-containing protein</fullName>
    </recommendedName>
</protein>
<dbReference type="Proteomes" id="UP000291838">
    <property type="component" value="Unassembled WGS sequence"/>
</dbReference>
<feature type="domain" description="GIY-YIG" evidence="1">
    <location>
        <begin position="22"/>
        <end position="116"/>
    </location>
</feature>
<reference evidence="2 3" key="1">
    <citation type="submission" date="2019-01" db="EMBL/GenBank/DDBJ databases">
        <title>Novel species of Nocardioides.</title>
        <authorList>
            <person name="Liu Q."/>
            <person name="Xin Y.-H."/>
        </authorList>
    </citation>
    <scope>NUCLEOTIDE SEQUENCE [LARGE SCALE GENOMIC DNA]</scope>
    <source>
        <strain evidence="2 3">HLT3-15</strain>
    </source>
</reference>
<organism evidence="2 3">
    <name type="scientific">Nocardioides glacieisoli</name>
    <dbReference type="NCBI Taxonomy" id="1168730"/>
    <lineage>
        <taxon>Bacteria</taxon>
        <taxon>Bacillati</taxon>
        <taxon>Actinomycetota</taxon>
        <taxon>Actinomycetes</taxon>
        <taxon>Propionibacteriales</taxon>
        <taxon>Nocardioidaceae</taxon>
        <taxon>Nocardioides</taxon>
    </lineage>
</organism>
<comment type="caution">
    <text evidence="2">The sequence shown here is derived from an EMBL/GenBank/DDBJ whole genome shotgun (WGS) entry which is preliminary data.</text>
</comment>
<dbReference type="CDD" id="cd10440">
    <property type="entry name" value="GIY-YIG_COG3680"/>
    <property type="match status" value="1"/>
</dbReference>
<dbReference type="InterPro" id="IPR000305">
    <property type="entry name" value="GIY-YIG_endonuc"/>
</dbReference>
<evidence type="ECO:0000313" key="3">
    <source>
        <dbReference type="Proteomes" id="UP000291838"/>
    </source>
</evidence>
<name>A0A4Q2RNV3_9ACTN</name>
<dbReference type="Pfam" id="PF22945">
    <property type="entry name" value="LEM-3_GIY-YIG"/>
    <property type="match status" value="1"/>
</dbReference>